<feature type="compositionally biased region" description="Basic residues" evidence="1">
    <location>
        <begin position="148"/>
        <end position="164"/>
    </location>
</feature>
<feature type="region of interest" description="Disordered" evidence="1">
    <location>
        <begin position="125"/>
        <end position="176"/>
    </location>
</feature>
<dbReference type="Proteomes" id="UP001254608">
    <property type="component" value="Unassembled WGS sequence"/>
</dbReference>
<evidence type="ECO:0000256" key="1">
    <source>
        <dbReference type="SAM" id="MobiDB-lite"/>
    </source>
</evidence>
<proteinExistence type="predicted"/>
<evidence type="ECO:0000313" key="2">
    <source>
        <dbReference type="EMBL" id="MDT0498816.1"/>
    </source>
</evidence>
<comment type="caution">
    <text evidence="2">The sequence shown here is derived from an EMBL/GenBank/DDBJ whole genome shotgun (WGS) entry which is preliminary data.</text>
</comment>
<name>A0ABU2WLQ9_9GAMM</name>
<evidence type="ECO:0008006" key="4">
    <source>
        <dbReference type="Google" id="ProtNLM"/>
    </source>
</evidence>
<organism evidence="2 3">
    <name type="scientific">Banduia mediterranea</name>
    <dbReference type="NCBI Taxonomy" id="3075609"/>
    <lineage>
        <taxon>Bacteria</taxon>
        <taxon>Pseudomonadati</taxon>
        <taxon>Pseudomonadota</taxon>
        <taxon>Gammaproteobacteria</taxon>
        <taxon>Nevskiales</taxon>
        <taxon>Algiphilaceae</taxon>
        <taxon>Banduia</taxon>
    </lineage>
</organism>
<evidence type="ECO:0000313" key="3">
    <source>
        <dbReference type="Proteomes" id="UP001254608"/>
    </source>
</evidence>
<protein>
    <recommendedName>
        <fullName evidence="4">Phasin domain-containing protein</fullName>
    </recommendedName>
</protein>
<accession>A0ABU2WLQ9</accession>
<keyword evidence="3" id="KW-1185">Reference proteome</keyword>
<dbReference type="EMBL" id="JAVRIC010000027">
    <property type="protein sequence ID" value="MDT0498816.1"/>
    <property type="molecule type" value="Genomic_DNA"/>
</dbReference>
<dbReference type="RefSeq" id="WP_311366228.1">
    <property type="nucleotide sequence ID" value="NZ_JAVRIC010000027.1"/>
</dbReference>
<sequence length="176" mass="18692">MNLETVMNDVKSKMVVVQGRAQDVAEVSVDTFKQASDVVLNGVQVLVKTHTETATELFGYSKASFEKAKADGIAAVVSNPVIYMPEGREKVVAAFNDTLTTFTKTGEDLAKVILNGYEGVSSRMQGEAPAVKRARKSVRKASASTKKTATKAKKTTASKARSARKSADATIDGATS</sequence>
<reference evidence="2 3" key="1">
    <citation type="submission" date="2023-09" db="EMBL/GenBank/DDBJ databases">
        <authorList>
            <person name="Rey-Velasco X."/>
        </authorList>
    </citation>
    <scope>NUCLEOTIDE SEQUENCE [LARGE SCALE GENOMIC DNA]</scope>
    <source>
        <strain evidence="2 3">W345</strain>
    </source>
</reference>
<gene>
    <name evidence="2" type="ORF">RM530_15815</name>
</gene>